<dbReference type="Pfam" id="PF02770">
    <property type="entry name" value="Acyl-CoA_dh_M"/>
    <property type="match status" value="1"/>
</dbReference>
<dbReference type="InterPro" id="IPR013786">
    <property type="entry name" value="AcylCoA_DH/ox_N"/>
</dbReference>
<comment type="cofactor">
    <cofactor evidence="1 6">
        <name>FAD</name>
        <dbReference type="ChEBI" id="CHEBI:57692"/>
    </cofactor>
</comment>
<evidence type="ECO:0000313" key="10">
    <source>
        <dbReference type="EMBL" id="ACY17374.1"/>
    </source>
</evidence>
<dbReference type="PROSITE" id="PS00072">
    <property type="entry name" value="ACYL_COA_DH_1"/>
    <property type="match status" value="1"/>
</dbReference>
<evidence type="ECO:0000259" key="7">
    <source>
        <dbReference type="Pfam" id="PF00441"/>
    </source>
</evidence>
<evidence type="ECO:0000256" key="6">
    <source>
        <dbReference type="RuleBase" id="RU362125"/>
    </source>
</evidence>
<dbReference type="eggNOG" id="COG1960">
    <property type="taxonomic scope" value="Bacteria"/>
</dbReference>
<dbReference type="SUPFAM" id="SSF56645">
    <property type="entry name" value="Acyl-CoA dehydrogenase NM domain-like"/>
    <property type="match status" value="1"/>
</dbReference>
<feature type="domain" description="Acyl-CoA dehydrogenase/oxidase N-terminal" evidence="9">
    <location>
        <begin position="17"/>
        <end position="132"/>
    </location>
</feature>
<evidence type="ECO:0000256" key="1">
    <source>
        <dbReference type="ARBA" id="ARBA00001974"/>
    </source>
</evidence>
<dbReference type="KEGG" id="hoh:Hoch_4885"/>
<evidence type="ECO:0000256" key="5">
    <source>
        <dbReference type="ARBA" id="ARBA00023002"/>
    </source>
</evidence>
<dbReference type="InterPro" id="IPR009100">
    <property type="entry name" value="AcylCoA_DH/oxidase_NM_dom_sf"/>
</dbReference>
<reference evidence="10 11" key="1">
    <citation type="journal article" date="2010" name="Stand. Genomic Sci.">
        <title>Complete genome sequence of Haliangium ochraceum type strain (SMP-2).</title>
        <authorList>
            <consortium name="US DOE Joint Genome Institute (JGI-PGF)"/>
            <person name="Ivanova N."/>
            <person name="Daum C."/>
            <person name="Lang E."/>
            <person name="Abt B."/>
            <person name="Kopitz M."/>
            <person name="Saunders E."/>
            <person name="Lapidus A."/>
            <person name="Lucas S."/>
            <person name="Glavina Del Rio T."/>
            <person name="Nolan M."/>
            <person name="Tice H."/>
            <person name="Copeland A."/>
            <person name="Cheng J.F."/>
            <person name="Chen F."/>
            <person name="Bruce D."/>
            <person name="Goodwin L."/>
            <person name="Pitluck S."/>
            <person name="Mavromatis K."/>
            <person name="Pati A."/>
            <person name="Mikhailova N."/>
            <person name="Chen A."/>
            <person name="Palaniappan K."/>
            <person name="Land M."/>
            <person name="Hauser L."/>
            <person name="Chang Y.J."/>
            <person name="Jeffries C.D."/>
            <person name="Detter J.C."/>
            <person name="Brettin T."/>
            <person name="Rohde M."/>
            <person name="Goker M."/>
            <person name="Bristow J."/>
            <person name="Markowitz V."/>
            <person name="Eisen J.A."/>
            <person name="Hugenholtz P."/>
            <person name="Kyrpides N.C."/>
            <person name="Klenk H.P."/>
        </authorList>
    </citation>
    <scope>NUCLEOTIDE SEQUENCE [LARGE SCALE GENOMIC DNA]</scope>
    <source>
        <strain evidence="11">DSM 14365 / CIP 107738 / JCM 11303 / AJ 13395 / SMP-2</strain>
    </source>
</reference>
<dbReference type="Gene3D" id="2.40.110.10">
    <property type="entry name" value="Butyryl-CoA Dehydrogenase, subunit A, domain 2"/>
    <property type="match status" value="1"/>
</dbReference>
<keyword evidence="3 6" id="KW-0285">Flavoprotein</keyword>
<gene>
    <name evidence="10" type="ordered locus">Hoch_4885</name>
</gene>
<comment type="similarity">
    <text evidence="2 6">Belongs to the acyl-CoA dehydrogenase family.</text>
</comment>
<evidence type="ECO:0000313" key="11">
    <source>
        <dbReference type="Proteomes" id="UP000001880"/>
    </source>
</evidence>
<sequence length="413" mass="43237">MPARAREHLGWPFFGDGHRALAEELTAWAGRALPAIEAAYESGARGLDDTCRELVARLGEGGWLRYAVPAAYGGVHATLDVRSLCLVREILGWHFGLADFAFAMQGLGSGVISLFGSEAQCARYLPRVAAGEAIAAFALSEPEAGSDVAAMATEARLLDGGDGAGQGDENGAGYVLRGTKTWISNGGIADFYVVFARTGEGAGARGLSAFAVDAGAPGLRVAARIDTMAPHPLATLAFEDCRVPADALLGTAGRGFHAAMATLDVFRSTVGAAALGFARRALDEAVARARSRVMFGGVLADLPLAQAKLADMATELDAAALLVYRAAHAKDGGAERVTREAAMAKMYATEAAQRIIDDAVQLFGGLGVQRGSKVEELYREIRALRIYEGATEVQKLVVARQLLAAARAEEENS</sequence>
<dbReference type="RefSeq" id="WP_012829966.1">
    <property type="nucleotide sequence ID" value="NC_013440.1"/>
</dbReference>
<dbReference type="InterPro" id="IPR037069">
    <property type="entry name" value="AcylCoA_DH/ox_N_sf"/>
</dbReference>
<keyword evidence="4 6" id="KW-0274">FAD</keyword>
<dbReference type="GO" id="GO:0016937">
    <property type="term" value="F:short-chain fatty acyl-CoA dehydrogenase activity"/>
    <property type="evidence" value="ECO:0007669"/>
    <property type="project" value="UniProtKB-EC"/>
</dbReference>
<dbReference type="InterPro" id="IPR046373">
    <property type="entry name" value="Acyl-CoA_Oxase/DH_mid-dom_sf"/>
</dbReference>
<dbReference type="STRING" id="502025.Hoch_4885"/>
<protein>
    <submittedName>
        <fullName evidence="10">Butyryl-CoA dehydrogenase</fullName>
        <ecNumber evidence="10">1.3.8.1</ecNumber>
    </submittedName>
</protein>
<name>D0LU10_HALO1</name>
<dbReference type="OrthoDB" id="5510711at2"/>
<evidence type="ECO:0000259" key="8">
    <source>
        <dbReference type="Pfam" id="PF02770"/>
    </source>
</evidence>
<dbReference type="PIRSF" id="PIRSF016578">
    <property type="entry name" value="HsaA"/>
    <property type="match status" value="1"/>
</dbReference>
<dbReference type="PANTHER" id="PTHR43884:SF22">
    <property type="entry name" value="BLR3437 PROTEIN"/>
    <property type="match status" value="1"/>
</dbReference>
<dbReference type="HOGENOM" id="CLU_018204_0_2_7"/>
<keyword evidence="11" id="KW-1185">Reference proteome</keyword>
<evidence type="ECO:0000256" key="2">
    <source>
        <dbReference type="ARBA" id="ARBA00009347"/>
    </source>
</evidence>
<dbReference type="Pfam" id="PF00441">
    <property type="entry name" value="Acyl-CoA_dh_1"/>
    <property type="match status" value="1"/>
</dbReference>
<organism evidence="10 11">
    <name type="scientific">Haliangium ochraceum (strain DSM 14365 / JCM 11303 / SMP-2)</name>
    <dbReference type="NCBI Taxonomy" id="502025"/>
    <lineage>
        <taxon>Bacteria</taxon>
        <taxon>Pseudomonadati</taxon>
        <taxon>Myxococcota</taxon>
        <taxon>Polyangia</taxon>
        <taxon>Haliangiales</taxon>
        <taxon>Kofleriaceae</taxon>
        <taxon>Haliangium</taxon>
    </lineage>
</organism>
<feature type="domain" description="Acyl-CoA oxidase/dehydrogenase middle" evidence="8">
    <location>
        <begin position="136"/>
        <end position="241"/>
    </location>
</feature>
<evidence type="ECO:0000259" key="9">
    <source>
        <dbReference type="Pfam" id="PF02771"/>
    </source>
</evidence>
<dbReference type="EMBL" id="CP001804">
    <property type="protein sequence ID" value="ACY17374.1"/>
    <property type="molecule type" value="Genomic_DNA"/>
</dbReference>
<dbReference type="PANTHER" id="PTHR43884">
    <property type="entry name" value="ACYL-COA DEHYDROGENASE"/>
    <property type="match status" value="1"/>
</dbReference>
<dbReference type="Gene3D" id="1.10.540.10">
    <property type="entry name" value="Acyl-CoA dehydrogenase/oxidase, N-terminal domain"/>
    <property type="match status" value="1"/>
</dbReference>
<keyword evidence="5 6" id="KW-0560">Oxidoreductase</keyword>
<accession>D0LU10</accession>
<dbReference type="InterPro" id="IPR006089">
    <property type="entry name" value="Acyl-CoA_DH_CS"/>
</dbReference>
<evidence type="ECO:0000256" key="3">
    <source>
        <dbReference type="ARBA" id="ARBA00022630"/>
    </source>
</evidence>
<proteinExistence type="inferred from homology"/>
<dbReference type="Proteomes" id="UP000001880">
    <property type="component" value="Chromosome"/>
</dbReference>
<dbReference type="InterPro" id="IPR036250">
    <property type="entry name" value="AcylCo_DH-like_C"/>
</dbReference>
<dbReference type="SUPFAM" id="SSF47203">
    <property type="entry name" value="Acyl-CoA dehydrogenase C-terminal domain-like"/>
    <property type="match status" value="1"/>
</dbReference>
<dbReference type="Gene3D" id="1.20.140.10">
    <property type="entry name" value="Butyryl-CoA Dehydrogenase, subunit A, domain 3"/>
    <property type="match status" value="1"/>
</dbReference>
<dbReference type="InterPro" id="IPR006091">
    <property type="entry name" value="Acyl-CoA_Oxase/DH_mid-dom"/>
</dbReference>
<dbReference type="FunFam" id="1.20.140.10:FF:000001">
    <property type="entry name" value="Acyl-CoA dehydrogenase"/>
    <property type="match status" value="1"/>
</dbReference>
<evidence type="ECO:0000256" key="4">
    <source>
        <dbReference type="ARBA" id="ARBA00022827"/>
    </source>
</evidence>
<dbReference type="Pfam" id="PF02771">
    <property type="entry name" value="Acyl-CoA_dh_N"/>
    <property type="match status" value="1"/>
</dbReference>
<dbReference type="EC" id="1.3.8.1" evidence="10"/>
<dbReference type="AlphaFoldDB" id="D0LU10"/>
<feature type="domain" description="Acyl-CoA dehydrogenase/oxidase C-terminal" evidence="7">
    <location>
        <begin position="253"/>
        <end position="403"/>
    </location>
</feature>
<dbReference type="InterPro" id="IPR009075">
    <property type="entry name" value="AcylCo_DH/oxidase_C"/>
</dbReference>
<dbReference type="GO" id="GO:0050660">
    <property type="term" value="F:flavin adenine dinucleotide binding"/>
    <property type="evidence" value="ECO:0007669"/>
    <property type="project" value="InterPro"/>
</dbReference>